<keyword evidence="2" id="KW-1185">Reference proteome</keyword>
<sequence>MYLGLRLPEEFVRHPEFDNLYQPMSICRRLLNATQTFERESKEGKLNAVSLQMIHSNGVIIEDEPLKRSEAILTATGESYIEIGVARKGKHNSKTYKGPVLDNLQSISFLLHGR</sequence>
<gene>
    <name evidence="1" type="ORF">Patl1_20771</name>
</gene>
<name>A0ACC1BMY4_9ROSI</name>
<proteinExistence type="predicted"/>
<reference evidence="2" key="1">
    <citation type="journal article" date="2023" name="G3 (Bethesda)">
        <title>Genome assembly and association tests identify interacting loci associated with vigor, precocity, and sex in interspecific pistachio rootstocks.</title>
        <authorList>
            <person name="Palmer W."/>
            <person name="Jacygrad E."/>
            <person name="Sagayaradj S."/>
            <person name="Cavanaugh K."/>
            <person name="Han R."/>
            <person name="Bertier L."/>
            <person name="Beede B."/>
            <person name="Kafkas S."/>
            <person name="Golino D."/>
            <person name="Preece J."/>
            <person name="Michelmore R."/>
        </authorList>
    </citation>
    <scope>NUCLEOTIDE SEQUENCE [LARGE SCALE GENOMIC DNA]</scope>
</reference>
<evidence type="ECO:0000313" key="2">
    <source>
        <dbReference type="Proteomes" id="UP001164250"/>
    </source>
</evidence>
<evidence type="ECO:0000313" key="1">
    <source>
        <dbReference type="EMBL" id="KAJ0100379.1"/>
    </source>
</evidence>
<comment type="caution">
    <text evidence="1">The sequence shown here is derived from an EMBL/GenBank/DDBJ whole genome shotgun (WGS) entry which is preliminary data.</text>
</comment>
<dbReference type="EMBL" id="CM047900">
    <property type="protein sequence ID" value="KAJ0100379.1"/>
    <property type="molecule type" value="Genomic_DNA"/>
</dbReference>
<accession>A0ACC1BMY4</accession>
<protein>
    <submittedName>
        <fullName evidence="1">Uncharacterized protein</fullName>
    </submittedName>
</protein>
<organism evidence="1 2">
    <name type="scientific">Pistacia atlantica</name>
    <dbReference type="NCBI Taxonomy" id="434234"/>
    <lineage>
        <taxon>Eukaryota</taxon>
        <taxon>Viridiplantae</taxon>
        <taxon>Streptophyta</taxon>
        <taxon>Embryophyta</taxon>
        <taxon>Tracheophyta</taxon>
        <taxon>Spermatophyta</taxon>
        <taxon>Magnoliopsida</taxon>
        <taxon>eudicotyledons</taxon>
        <taxon>Gunneridae</taxon>
        <taxon>Pentapetalae</taxon>
        <taxon>rosids</taxon>
        <taxon>malvids</taxon>
        <taxon>Sapindales</taxon>
        <taxon>Anacardiaceae</taxon>
        <taxon>Pistacia</taxon>
    </lineage>
</organism>
<dbReference type="Proteomes" id="UP001164250">
    <property type="component" value="Chromosome 4"/>
</dbReference>